<dbReference type="GeneID" id="110418035"/>
<keyword evidence="2" id="KW-1185">Reference proteome</keyword>
<dbReference type="InterPro" id="IPR029058">
    <property type="entry name" value="AB_hydrolase_fold"/>
</dbReference>
<accession>A0A6J1AHL5</accession>
<dbReference type="InterPro" id="IPR045889">
    <property type="entry name" value="MES/HNL"/>
</dbReference>
<reference evidence="3" key="1">
    <citation type="submission" date="2025-08" db="UniProtKB">
        <authorList>
            <consortium name="RefSeq"/>
        </authorList>
    </citation>
    <scope>IDENTIFICATION</scope>
    <source>
        <tissue evidence="3">Leaf</tissue>
    </source>
</reference>
<gene>
    <name evidence="3" type="primary">LOC110418035</name>
</gene>
<evidence type="ECO:0000313" key="2">
    <source>
        <dbReference type="Proteomes" id="UP000504621"/>
    </source>
</evidence>
<name>A0A6J1AHL5_9ROSI</name>
<dbReference type="Gene3D" id="3.40.50.1820">
    <property type="entry name" value="alpha/beta hydrolase"/>
    <property type="match status" value="2"/>
</dbReference>
<keyword evidence="1" id="KW-0472">Membrane</keyword>
<evidence type="ECO:0000313" key="3">
    <source>
        <dbReference type="RefSeq" id="XP_021286325.1"/>
    </source>
</evidence>
<dbReference type="RefSeq" id="XP_021286325.1">
    <property type="nucleotide sequence ID" value="XM_021430650.1"/>
</dbReference>
<dbReference type="AlphaFoldDB" id="A0A6J1AHL5"/>
<dbReference type="GO" id="GO:0080030">
    <property type="term" value="F:methyl indole-3-acetate esterase activity"/>
    <property type="evidence" value="ECO:0007669"/>
    <property type="project" value="TreeGrafter"/>
</dbReference>
<dbReference type="SUPFAM" id="SSF53474">
    <property type="entry name" value="alpha/beta-Hydrolases"/>
    <property type="match status" value="1"/>
</dbReference>
<dbReference type="GO" id="GO:0080031">
    <property type="term" value="F:methyl salicylate esterase activity"/>
    <property type="evidence" value="ECO:0007669"/>
    <property type="project" value="TreeGrafter"/>
</dbReference>
<dbReference type="PANTHER" id="PTHR10992:SF1002">
    <property type="entry name" value="SALICYLIC ACID-BINDING PROTEIN 2-LIKE"/>
    <property type="match status" value="1"/>
</dbReference>
<dbReference type="OrthoDB" id="1297589at2759"/>
<keyword evidence="1" id="KW-0812">Transmembrane</keyword>
<sequence>MASLPLEEKVIVGHCLGGLAISQAMERFPEKISVAVFVATIALALATMLLRPNRLFSVDVKSRELVLTSEKYGTVNRVFMAAEYDLIYEEGVQRWMIQQNQPDQVEEIKGSDHMVLMSKPVELFNLLLSIAMKYKPEEGQEHFAA</sequence>
<keyword evidence="1" id="KW-1133">Transmembrane helix</keyword>
<dbReference type="PANTHER" id="PTHR10992">
    <property type="entry name" value="METHYLESTERASE FAMILY MEMBER"/>
    <property type="match status" value="1"/>
</dbReference>
<organism evidence="2 3">
    <name type="scientific">Herrania umbratica</name>
    <dbReference type="NCBI Taxonomy" id="108875"/>
    <lineage>
        <taxon>Eukaryota</taxon>
        <taxon>Viridiplantae</taxon>
        <taxon>Streptophyta</taxon>
        <taxon>Embryophyta</taxon>
        <taxon>Tracheophyta</taxon>
        <taxon>Spermatophyta</taxon>
        <taxon>Magnoliopsida</taxon>
        <taxon>eudicotyledons</taxon>
        <taxon>Gunneridae</taxon>
        <taxon>Pentapetalae</taxon>
        <taxon>rosids</taxon>
        <taxon>malvids</taxon>
        <taxon>Malvales</taxon>
        <taxon>Malvaceae</taxon>
        <taxon>Byttnerioideae</taxon>
        <taxon>Herrania</taxon>
    </lineage>
</organism>
<dbReference type="GO" id="GO:0080032">
    <property type="term" value="F:methyl jasmonate esterase activity"/>
    <property type="evidence" value="ECO:0007669"/>
    <property type="project" value="TreeGrafter"/>
</dbReference>
<dbReference type="GO" id="GO:0009694">
    <property type="term" value="P:jasmonic acid metabolic process"/>
    <property type="evidence" value="ECO:0007669"/>
    <property type="project" value="TreeGrafter"/>
</dbReference>
<protein>
    <submittedName>
        <fullName evidence="3">Methylesterase 3-like</fullName>
    </submittedName>
</protein>
<proteinExistence type="predicted"/>
<feature type="transmembrane region" description="Helical" evidence="1">
    <location>
        <begin position="32"/>
        <end position="50"/>
    </location>
</feature>
<dbReference type="GO" id="GO:0009696">
    <property type="term" value="P:salicylic acid metabolic process"/>
    <property type="evidence" value="ECO:0007669"/>
    <property type="project" value="TreeGrafter"/>
</dbReference>
<dbReference type="Proteomes" id="UP000504621">
    <property type="component" value="Unplaced"/>
</dbReference>
<evidence type="ECO:0000256" key="1">
    <source>
        <dbReference type="SAM" id="Phobius"/>
    </source>
</evidence>